<dbReference type="InterPro" id="IPR027417">
    <property type="entry name" value="P-loop_NTPase"/>
</dbReference>
<evidence type="ECO:0000313" key="9">
    <source>
        <dbReference type="Proteomes" id="UP000290572"/>
    </source>
</evidence>
<evidence type="ECO:0000256" key="3">
    <source>
        <dbReference type="ARBA" id="ARBA00022803"/>
    </source>
</evidence>
<dbReference type="EMBL" id="QBIY01013221">
    <property type="protein sequence ID" value="RXN10083.1"/>
    <property type="molecule type" value="Genomic_DNA"/>
</dbReference>
<evidence type="ECO:0000259" key="7">
    <source>
        <dbReference type="Pfam" id="PF25521"/>
    </source>
</evidence>
<dbReference type="Proteomes" id="UP000290572">
    <property type="component" value="Unassembled WGS sequence"/>
</dbReference>
<keyword evidence="1" id="KW-0597">Phosphoprotein</keyword>
<keyword evidence="4" id="KW-0040">ANK repeat</keyword>
<feature type="region of interest" description="Disordered" evidence="5">
    <location>
        <begin position="305"/>
        <end position="352"/>
    </location>
</feature>
<evidence type="ECO:0000256" key="2">
    <source>
        <dbReference type="ARBA" id="ARBA00022737"/>
    </source>
</evidence>
<dbReference type="PANTHER" id="PTHR24166">
    <property type="entry name" value="ROLLING PEBBLES, ISOFORM B"/>
    <property type="match status" value="1"/>
</dbReference>
<keyword evidence="2" id="KW-0677">Repeat</keyword>
<proteinExistence type="predicted"/>
<evidence type="ECO:0000256" key="4">
    <source>
        <dbReference type="ARBA" id="ARBA00023043"/>
    </source>
</evidence>
<dbReference type="AlphaFoldDB" id="A0A498LQY5"/>
<comment type="caution">
    <text evidence="8">The sequence shown here is derived from an EMBL/GenBank/DDBJ whole genome shotgun (WGS) entry which is preliminary data.</text>
</comment>
<organism evidence="8 9">
    <name type="scientific">Labeo rohita</name>
    <name type="common">Indian major carp</name>
    <name type="synonym">Cyprinus rohita</name>
    <dbReference type="NCBI Taxonomy" id="84645"/>
    <lineage>
        <taxon>Eukaryota</taxon>
        <taxon>Metazoa</taxon>
        <taxon>Chordata</taxon>
        <taxon>Craniata</taxon>
        <taxon>Vertebrata</taxon>
        <taxon>Euteleostomi</taxon>
        <taxon>Actinopterygii</taxon>
        <taxon>Neopterygii</taxon>
        <taxon>Teleostei</taxon>
        <taxon>Ostariophysi</taxon>
        <taxon>Cypriniformes</taxon>
        <taxon>Cyprinidae</taxon>
        <taxon>Labeoninae</taxon>
        <taxon>Labeonini</taxon>
        <taxon>Labeo</taxon>
    </lineage>
</organism>
<reference evidence="8 9" key="1">
    <citation type="submission" date="2018-03" db="EMBL/GenBank/DDBJ databases">
        <title>Draft genome sequence of Rohu Carp (Labeo rohita).</title>
        <authorList>
            <person name="Das P."/>
            <person name="Kushwaha B."/>
            <person name="Joshi C.G."/>
            <person name="Kumar D."/>
            <person name="Nagpure N.S."/>
            <person name="Sahoo L."/>
            <person name="Das S.P."/>
            <person name="Bit A."/>
            <person name="Patnaik S."/>
            <person name="Meher P.K."/>
            <person name="Jayasankar P."/>
            <person name="Koringa P.G."/>
            <person name="Patel N.V."/>
            <person name="Hinsu A.T."/>
            <person name="Kumar R."/>
            <person name="Pandey M."/>
            <person name="Agarwal S."/>
            <person name="Srivastava S."/>
            <person name="Singh M."/>
            <person name="Iquebal M.A."/>
            <person name="Jaiswal S."/>
            <person name="Angadi U.B."/>
            <person name="Kumar N."/>
            <person name="Raza M."/>
            <person name="Shah T.M."/>
            <person name="Rai A."/>
            <person name="Jena J.K."/>
        </authorList>
    </citation>
    <scope>NUCLEOTIDE SEQUENCE [LARGE SCALE GENOMIC DNA]</scope>
    <source>
        <strain evidence="8">DASCIFA01</strain>
        <tissue evidence="8">Testis</tissue>
    </source>
</reference>
<sequence length="697" mass="76537">MACMSGSQSLSPSFHHRVQEEGIGVVQNHGSGPLPVQPYPSEDMLRPSLTRGVSVSLPSSPLLPPRQPYLSPVRSNKSELLSPAESGSSPAVQELMTRLGFLLGDAIPTSSQTNMEEKQPPLMVNSCFLFPTVTSSSENEERCGSSLEWAKDGGTGVRGENGRTAHVPCNPVNPEEPAASGEAQLRTGTTGGAAPVVTSPVDGPITYHSTSLVMPRPNSVAARLTPYKPVDIMLKPLLFEVPSVSMDAVFVGREWLFQRLEEVLTGGGDAGEGKGAVIIGNVGFGKTAVISRLVALSCHGGRMRQIASNSPEATPQNRGADAHQTNQLNPPSQSPLHSNSCPPTPDTHRHREGAVKRLASKVVAYHYCQADNTYTCLVPEFVHSVSALLCRAPRLNAYRELLLRETHLQSLLSLRSCVQDPAAAFRKGVLEPLTLLRKERKIPEEDYIILVDGLNEAEFHKPDYGDTIASFITKIIPKFPIWLKLIVTVRVNLVEVTSLLPFPIISLDDFHDNKDITSDLTSYIQHRIDHSPDILSNIAINGKAEPANISKLSAHLVARSQGSYLYLRLTLDLFEKGHLVIKSSSYKVIPVSLSELYLLQCNMKFPSASAFERVLPLLNVALASLHPLTDEQLFRALNAGSVRGELEWEDFQQRMDALSCFLIGRRDRTRMFCHPSFREWLVWRADGESTDFLCEPR</sequence>
<feature type="domain" description="TANC1/2-like winged helix" evidence="7">
    <location>
        <begin position="604"/>
        <end position="697"/>
    </location>
</feature>
<keyword evidence="9" id="KW-1185">Reference proteome</keyword>
<dbReference type="PANTHER" id="PTHR24166:SF23">
    <property type="entry name" value="PROTEIN TANC1"/>
    <property type="match status" value="1"/>
</dbReference>
<feature type="domain" description="TANC1/2-like AAA+ ATPase lid" evidence="6">
    <location>
        <begin position="507"/>
        <end position="602"/>
    </location>
</feature>
<dbReference type="Pfam" id="PF25520">
    <property type="entry name" value="AAA_lid_TANC1"/>
    <property type="match status" value="1"/>
</dbReference>
<evidence type="ECO:0000256" key="5">
    <source>
        <dbReference type="SAM" id="MobiDB-lite"/>
    </source>
</evidence>
<evidence type="ECO:0000259" key="6">
    <source>
        <dbReference type="Pfam" id="PF25520"/>
    </source>
</evidence>
<keyword evidence="3" id="KW-0802">TPR repeat</keyword>
<evidence type="ECO:0000313" key="8">
    <source>
        <dbReference type="EMBL" id="RXN10083.1"/>
    </source>
</evidence>
<gene>
    <name evidence="8" type="ORF">ROHU_037390</name>
</gene>
<feature type="compositionally biased region" description="Polar residues" evidence="5">
    <location>
        <begin position="306"/>
        <end position="341"/>
    </location>
</feature>
<dbReference type="SUPFAM" id="SSF52540">
    <property type="entry name" value="P-loop containing nucleoside triphosphate hydrolases"/>
    <property type="match status" value="1"/>
</dbReference>
<evidence type="ECO:0000256" key="1">
    <source>
        <dbReference type="ARBA" id="ARBA00022553"/>
    </source>
</evidence>
<dbReference type="InterPro" id="IPR050889">
    <property type="entry name" value="Dendritic_Spine_Reg/Scaffold"/>
</dbReference>
<dbReference type="Pfam" id="PF25521">
    <property type="entry name" value="WHD_TANC1"/>
    <property type="match status" value="1"/>
</dbReference>
<dbReference type="InterPro" id="IPR058018">
    <property type="entry name" value="AAA_lid_TANC1/2"/>
</dbReference>
<accession>A0A498LQY5</accession>
<feature type="region of interest" description="Disordered" evidence="5">
    <location>
        <begin position="139"/>
        <end position="181"/>
    </location>
</feature>
<dbReference type="STRING" id="84645.A0A498LQY5"/>
<name>A0A498LQY5_LABRO</name>
<feature type="compositionally biased region" description="Polar residues" evidence="5">
    <location>
        <begin position="73"/>
        <end position="89"/>
    </location>
</feature>
<feature type="region of interest" description="Disordered" evidence="5">
    <location>
        <begin position="26"/>
        <end position="89"/>
    </location>
</feature>
<dbReference type="InterPro" id="IPR058056">
    <property type="entry name" value="WH_TANC1/2"/>
</dbReference>
<protein>
    <submittedName>
        <fullName evidence="8">TANC1-like isoform X1</fullName>
    </submittedName>
</protein>